<comment type="caution">
    <text evidence="1">The sequence shown here is derived from an EMBL/GenBank/DDBJ whole genome shotgun (WGS) entry which is preliminary data.</text>
</comment>
<dbReference type="OrthoDB" id="10062362at2759"/>
<dbReference type="Proteomes" id="UP000316759">
    <property type="component" value="Unassembled WGS sequence"/>
</dbReference>
<protein>
    <submittedName>
        <fullName evidence="1">Uncharacterized protein</fullName>
    </submittedName>
</protein>
<reference evidence="1 2" key="1">
    <citation type="submission" date="2019-04" db="EMBL/GenBank/DDBJ databases">
        <title>Annotation for the trematode Fasciola gigantica.</title>
        <authorList>
            <person name="Choi Y.-J."/>
        </authorList>
    </citation>
    <scope>NUCLEOTIDE SEQUENCE [LARGE SCALE GENOMIC DNA]</scope>
    <source>
        <strain evidence="1">Uganda_cow_1</strain>
    </source>
</reference>
<dbReference type="AlphaFoldDB" id="A0A504YD85"/>
<keyword evidence="2" id="KW-1185">Reference proteome</keyword>
<evidence type="ECO:0000313" key="1">
    <source>
        <dbReference type="EMBL" id="TPP58446.1"/>
    </source>
</evidence>
<dbReference type="EMBL" id="SUNJ01012009">
    <property type="protein sequence ID" value="TPP58446.1"/>
    <property type="molecule type" value="Genomic_DNA"/>
</dbReference>
<sequence>MLSVNWRMSMHRTSPPDFTGILFKLFFRQTLPGLPTDLRALSGSPRQKPKIPVGSCDYVRFGLYQCLKRTMDSSTMLATDKMAIQLHVGSLILFHESLQRLWLIFGRVRNPLSRVFVVDLYYGMA</sequence>
<gene>
    <name evidence="1" type="ORF">FGIG_07960</name>
</gene>
<proteinExistence type="predicted"/>
<name>A0A504YD85_FASGI</name>
<organism evidence="1 2">
    <name type="scientific">Fasciola gigantica</name>
    <name type="common">Giant liver fluke</name>
    <dbReference type="NCBI Taxonomy" id="46835"/>
    <lineage>
        <taxon>Eukaryota</taxon>
        <taxon>Metazoa</taxon>
        <taxon>Spiralia</taxon>
        <taxon>Lophotrochozoa</taxon>
        <taxon>Platyhelminthes</taxon>
        <taxon>Trematoda</taxon>
        <taxon>Digenea</taxon>
        <taxon>Plagiorchiida</taxon>
        <taxon>Echinostomata</taxon>
        <taxon>Echinostomatoidea</taxon>
        <taxon>Fasciolidae</taxon>
        <taxon>Fasciola</taxon>
    </lineage>
</organism>
<accession>A0A504YD85</accession>
<evidence type="ECO:0000313" key="2">
    <source>
        <dbReference type="Proteomes" id="UP000316759"/>
    </source>
</evidence>